<evidence type="ECO:0000313" key="7">
    <source>
        <dbReference type="EMBL" id="CAG9794576.1"/>
    </source>
</evidence>
<dbReference type="InterPro" id="IPR036236">
    <property type="entry name" value="Znf_C2H2_sf"/>
</dbReference>
<dbReference type="Proteomes" id="UP001153714">
    <property type="component" value="Chromosome 6"/>
</dbReference>
<proteinExistence type="predicted"/>
<dbReference type="Gene3D" id="3.30.160.60">
    <property type="entry name" value="Classic Zinc Finger"/>
    <property type="match status" value="2"/>
</dbReference>
<evidence type="ECO:0000256" key="2">
    <source>
        <dbReference type="ARBA" id="ARBA00022737"/>
    </source>
</evidence>
<keyword evidence="4" id="KW-0862">Zinc</keyword>
<name>A0A9N9WIN3_9NEOP</name>
<dbReference type="AlphaFoldDB" id="A0A9N9WIN3"/>
<organism evidence="7 8">
    <name type="scientific">Diatraea saccharalis</name>
    <name type="common">sugarcane borer</name>
    <dbReference type="NCBI Taxonomy" id="40085"/>
    <lineage>
        <taxon>Eukaryota</taxon>
        <taxon>Metazoa</taxon>
        <taxon>Ecdysozoa</taxon>
        <taxon>Arthropoda</taxon>
        <taxon>Hexapoda</taxon>
        <taxon>Insecta</taxon>
        <taxon>Pterygota</taxon>
        <taxon>Neoptera</taxon>
        <taxon>Endopterygota</taxon>
        <taxon>Lepidoptera</taxon>
        <taxon>Glossata</taxon>
        <taxon>Ditrysia</taxon>
        <taxon>Pyraloidea</taxon>
        <taxon>Crambidae</taxon>
        <taxon>Crambinae</taxon>
        <taxon>Diatraea</taxon>
    </lineage>
</organism>
<evidence type="ECO:0000256" key="3">
    <source>
        <dbReference type="ARBA" id="ARBA00022771"/>
    </source>
</evidence>
<dbReference type="PROSITE" id="PS00028">
    <property type="entry name" value="ZINC_FINGER_C2H2_1"/>
    <property type="match status" value="1"/>
</dbReference>
<reference evidence="7" key="2">
    <citation type="submission" date="2022-10" db="EMBL/GenBank/DDBJ databases">
        <authorList>
            <consortium name="ENA_rothamsted_submissions"/>
            <consortium name="culmorum"/>
            <person name="King R."/>
        </authorList>
    </citation>
    <scope>NUCLEOTIDE SEQUENCE</scope>
</reference>
<dbReference type="FunFam" id="3.30.160.60:FF:000446">
    <property type="entry name" value="Zinc finger protein"/>
    <property type="match status" value="1"/>
</dbReference>
<keyword evidence="1" id="KW-0479">Metal-binding</keyword>
<evidence type="ECO:0000256" key="1">
    <source>
        <dbReference type="ARBA" id="ARBA00022723"/>
    </source>
</evidence>
<dbReference type="Pfam" id="PF00096">
    <property type="entry name" value="zf-C2H2"/>
    <property type="match status" value="2"/>
</dbReference>
<dbReference type="InterPro" id="IPR013087">
    <property type="entry name" value="Znf_C2H2_type"/>
</dbReference>
<dbReference type="EMBL" id="OU893337">
    <property type="protein sequence ID" value="CAG9794576.1"/>
    <property type="molecule type" value="Genomic_DNA"/>
</dbReference>
<evidence type="ECO:0000256" key="4">
    <source>
        <dbReference type="ARBA" id="ARBA00022833"/>
    </source>
</evidence>
<dbReference type="OrthoDB" id="8922241at2759"/>
<dbReference type="PANTHER" id="PTHR24379">
    <property type="entry name" value="KRAB AND ZINC FINGER DOMAIN-CONTAINING"/>
    <property type="match status" value="1"/>
</dbReference>
<protein>
    <recommendedName>
        <fullName evidence="6">C2H2-type domain-containing protein</fullName>
    </recommendedName>
</protein>
<sequence length="183" mass="21396">MLSSGHLTADYDDDYCFRYHPNREHECKVCQKKVMGWFGLQKHMAIHNKDCHQCDLCPKRFKHAHSLSKHRDTHLEKTHACAECPKKFGSQTLLKIHMRSHERALRGRTFRCTYCGKGFYEAYTLQVIARFHQSTYQYIPHTNSLTLQSLSLFPSQLSSIFKSQFYIFVPVAESLLKSIGYSK</sequence>
<dbReference type="GO" id="GO:0008270">
    <property type="term" value="F:zinc ion binding"/>
    <property type="evidence" value="ECO:0007669"/>
    <property type="project" value="UniProtKB-KW"/>
</dbReference>
<dbReference type="PANTHER" id="PTHR24379:SF121">
    <property type="entry name" value="C2H2-TYPE DOMAIN-CONTAINING PROTEIN"/>
    <property type="match status" value="1"/>
</dbReference>
<gene>
    <name evidence="7" type="ORF">DIATSA_LOCUS11940</name>
</gene>
<evidence type="ECO:0000256" key="5">
    <source>
        <dbReference type="PROSITE-ProRule" id="PRU00042"/>
    </source>
</evidence>
<keyword evidence="2" id="KW-0677">Repeat</keyword>
<dbReference type="GO" id="GO:0005634">
    <property type="term" value="C:nucleus"/>
    <property type="evidence" value="ECO:0007669"/>
    <property type="project" value="UniProtKB-ARBA"/>
</dbReference>
<reference evidence="7" key="1">
    <citation type="submission" date="2021-12" db="EMBL/GenBank/DDBJ databases">
        <authorList>
            <person name="King R."/>
        </authorList>
    </citation>
    <scope>NUCLEOTIDE SEQUENCE</scope>
</reference>
<dbReference type="SMART" id="SM00355">
    <property type="entry name" value="ZnF_C2H2"/>
    <property type="match status" value="4"/>
</dbReference>
<dbReference type="PROSITE" id="PS50157">
    <property type="entry name" value="ZINC_FINGER_C2H2_2"/>
    <property type="match status" value="3"/>
</dbReference>
<keyword evidence="3 5" id="KW-0863">Zinc-finger</keyword>
<dbReference type="SUPFAM" id="SSF57667">
    <property type="entry name" value="beta-beta-alpha zinc fingers"/>
    <property type="match status" value="3"/>
</dbReference>
<accession>A0A9N9WIN3</accession>
<feature type="domain" description="C2H2-type" evidence="6">
    <location>
        <begin position="52"/>
        <end position="79"/>
    </location>
</feature>
<feature type="domain" description="C2H2-type" evidence="6">
    <location>
        <begin position="110"/>
        <end position="137"/>
    </location>
</feature>
<evidence type="ECO:0000259" key="6">
    <source>
        <dbReference type="PROSITE" id="PS50157"/>
    </source>
</evidence>
<evidence type="ECO:0000313" key="8">
    <source>
        <dbReference type="Proteomes" id="UP001153714"/>
    </source>
</evidence>
<keyword evidence="8" id="KW-1185">Reference proteome</keyword>
<feature type="domain" description="C2H2-type" evidence="6">
    <location>
        <begin position="79"/>
        <end position="101"/>
    </location>
</feature>